<dbReference type="SUPFAM" id="SSF47413">
    <property type="entry name" value="lambda repressor-like DNA-binding domains"/>
    <property type="match status" value="1"/>
</dbReference>
<accession>A0ABR7QUQ2</accession>
<proteinExistence type="predicted"/>
<name>A0ABR7QUQ2_9GAMM</name>
<dbReference type="InterPro" id="IPR015060">
    <property type="entry name" value="Aca2_YdiL-like"/>
</dbReference>
<evidence type="ECO:0000313" key="2">
    <source>
        <dbReference type="Proteomes" id="UP000651208"/>
    </source>
</evidence>
<organism evidence="1 2">
    <name type="scientific">Frischella japonica</name>
    <dbReference type="NCBI Taxonomy" id="2741544"/>
    <lineage>
        <taxon>Bacteria</taxon>
        <taxon>Pseudomonadati</taxon>
        <taxon>Pseudomonadota</taxon>
        <taxon>Gammaproteobacteria</taxon>
        <taxon>Orbales</taxon>
        <taxon>Orbaceae</taxon>
        <taxon>Frischella</taxon>
    </lineage>
</organism>
<dbReference type="InterPro" id="IPR027910">
    <property type="entry name" value="YdiL_sf"/>
</dbReference>
<evidence type="ECO:0000313" key="1">
    <source>
        <dbReference type="EMBL" id="MBC9129942.1"/>
    </source>
</evidence>
<dbReference type="EMBL" id="JABURY010000005">
    <property type="protein sequence ID" value="MBC9129942.1"/>
    <property type="molecule type" value="Genomic_DNA"/>
</dbReference>
<dbReference type="Gene3D" id="1.10.3100.10">
    <property type="entry name" value="Putative cytoplasmic protein"/>
    <property type="match status" value="1"/>
</dbReference>
<sequence>MTNIELQAYRRFFMLKVAEASEFIGNTTAEVWHNWEQGKEAIPNHVIEAMKNLKKRRQDKIAAIIADINNRIGSNNIRYFLTFADFKKINPSLTVLDWRLHQSIATELYFRGLEALC</sequence>
<keyword evidence="2" id="KW-1185">Reference proteome</keyword>
<dbReference type="Pfam" id="PF08965">
    <property type="entry name" value="Aca2_YdiL"/>
    <property type="match status" value="1"/>
</dbReference>
<dbReference type="Proteomes" id="UP000651208">
    <property type="component" value="Unassembled WGS sequence"/>
</dbReference>
<gene>
    <name evidence="1" type="ORF">FcAc13_01305</name>
</gene>
<protein>
    <submittedName>
        <fullName evidence="1">YdiL family protein</fullName>
    </submittedName>
</protein>
<reference evidence="1 2" key="1">
    <citation type="submission" date="2020-06" db="EMBL/GenBank/DDBJ databases">
        <title>Frischella cerana isolated from Apis cerana gut homogenate.</title>
        <authorList>
            <person name="Wolter L.A."/>
            <person name="Suenami S."/>
            <person name="Miyazaki R."/>
        </authorList>
    </citation>
    <scope>NUCLEOTIDE SEQUENCE [LARGE SCALE GENOMIC DNA]</scope>
    <source>
        <strain evidence="1 2">Ac13</strain>
    </source>
</reference>
<dbReference type="InterPro" id="IPR010982">
    <property type="entry name" value="Lambda_DNA-bd_dom_sf"/>
</dbReference>
<dbReference type="RefSeq" id="WP_187754400.1">
    <property type="nucleotide sequence ID" value="NZ_JABURY010000005.1"/>
</dbReference>
<comment type="caution">
    <text evidence="1">The sequence shown here is derived from an EMBL/GenBank/DDBJ whole genome shotgun (WGS) entry which is preliminary data.</text>
</comment>